<feature type="domain" description="DHHA1" evidence="3">
    <location>
        <begin position="354"/>
        <end position="439"/>
    </location>
</feature>
<dbReference type="EMBL" id="LOPU01000018">
    <property type="protein sequence ID" value="KTG10048.1"/>
    <property type="molecule type" value="Genomic_DNA"/>
</dbReference>
<evidence type="ECO:0000259" key="1">
    <source>
        <dbReference type="Pfam" id="PF01368"/>
    </source>
</evidence>
<dbReference type="RefSeq" id="WP_058581403.1">
    <property type="nucleotide sequence ID" value="NZ_LOPU01000018.1"/>
</dbReference>
<evidence type="ECO:0000259" key="3">
    <source>
        <dbReference type="Pfam" id="PF02272"/>
    </source>
</evidence>
<dbReference type="InterPro" id="IPR038763">
    <property type="entry name" value="DHH_sf"/>
</dbReference>
<dbReference type="OrthoDB" id="350705at2157"/>
<protein>
    <submittedName>
        <fullName evidence="4">Phosphoesterase</fullName>
    </submittedName>
</protein>
<dbReference type="InterPro" id="IPR036291">
    <property type="entry name" value="NAD(P)-bd_dom_sf"/>
</dbReference>
<feature type="domain" description="RCK N-terminal" evidence="2">
    <location>
        <begin position="5"/>
        <end position="115"/>
    </location>
</feature>
<evidence type="ECO:0000259" key="2">
    <source>
        <dbReference type="Pfam" id="PF02254"/>
    </source>
</evidence>
<proteinExistence type="predicted"/>
<accession>A0A0W1R9X1</accession>
<dbReference type="InterPro" id="IPR051319">
    <property type="entry name" value="Oligoribo/pAp-PDE_c-di-AMP_PDE"/>
</dbReference>
<dbReference type="Pfam" id="PF01368">
    <property type="entry name" value="DHH"/>
    <property type="match status" value="1"/>
</dbReference>
<dbReference type="Gene3D" id="3.90.1640.10">
    <property type="entry name" value="inorganic pyrophosphatase (n-terminal core)"/>
    <property type="match status" value="1"/>
</dbReference>
<keyword evidence="5" id="KW-1185">Reference proteome</keyword>
<dbReference type="Gene3D" id="3.40.50.720">
    <property type="entry name" value="NAD(P)-binding Rossmann-like Domain"/>
    <property type="match status" value="1"/>
</dbReference>
<dbReference type="SUPFAM" id="SSF64182">
    <property type="entry name" value="DHH phosphoesterases"/>
    <property type="match status" value="1"/>
</dbReference>
<dbReference type="PANTHER" id="PTHR47618:SF1">
    <property type="entry name" value="BIFUNCTIONAL OLIGORIBONUCLEASE AND PAP PHOSPHATASE NRNA"/>
    <property type="match status" value="1"/>
</dbReference>
<sequence length="488" mass="52883">MVRWLLLGCGPVGHAMLELLAERPGRVQVVTDDPERVTSLREEGVRATHSDPTDPEMYPAAADVVLVVGEDAKRNLAAVESAREQYPNAQVTAYAGVEADPEFVERLDEAADRVIDATGVLTDYVVEMVDREPARRLRRLLSVLRELEGPLAVVTHDNPDPDAIASAIALCRIAETVGVDADACYFGEISHQENRALVNLLDLQLRNLESTDDLEPYAGIALVDHSRPGVNDGLDPETFVDIVIDHHPPRAPVEARFVDLRSEVGATSTLLADYLERLGRDLDRTVATALLYGIRVDTKDFTREVSKTDFEATAYLLERVDVSVLERVETPSMSADVFETIARAIRNRESRGTALASCVGKINDRDALAQAAERLLDMEGVKVSLVYGYKDGTVYVSGRARGADIDLGETLRDALGQIGSAGGHADMAGAQLPLGILEEVGDDSTESLTEVVRGIVSGRFFETLGTAPVPGVGDADELTLEFPLDEQT</sequence>
<dbReference type="GO" id="GO:0006813">
    <property type="term" value="P:potassium ion transport"/>
    <property type="evidence" value="ECO:0007669"/>
    <property type="project" value="InterPro"/>
</dbReference>
<dbReference type="PANTHER" id="PTHR47618">
    <property type="entry name" value="BIFUNCTIONAL OLIGORIBONUCLEASE AND PAP PHOSPHATASE NRNA"/>
    <property type="match status" value="1"/>
</dbReference>
<dbReference type="Pfam" id="PF02254">
    <property type="entry name" value="TrkA_N"/>
    <property type="match status" value="1"/>
</dbReference>
<evidence type="ECO:0000313" key="5">
    <source>
        <dbReference type="Proteomes" id="UP000054387"/>
    </source>
</evidence>
<organism evidence="4 5">
    <name type="scientific">Haloprofundus marisrubri</name>
    <dbReference type="NCBI Taxonomy" id="1514971"/>
    <lineage>
        <taxon>Archaea</taxon>
        <taxon>Methanobacteriati</taxon>
        <taxon>Methanobacteriota</taxon>
        <taxon>Stenosarchaea group</taxon>
        <taxon>Halobacteria</taxon>
        <taxon>Halobacteriales</taxon>
        <taxon>Haloferacaceae</taxon>
        <taxon>Haloprofundus</taxon>
    </lineage>
</organism>
<dbReference type="SUPFAM" id="SSF51735">
    <property type="entry name" value="NAD(P)-binding Rossmann-fold domains"/>
    <property type="match status" value="1"/>
</dbReference>
<reference evidence="4 5" key="1">
    <citation type="submission" date="2015-12" db="EMBL/GenBank/DDBJ databases">
        <title>Haloprofundus marisrubri gen. nov., sp. nov., an extremely halophilic archaeon isolated from the Discovery deep brine-seawater interface in the Red Sea.</title>
        <authorList>
            <person name="Zhang G."/>
            <person name="Stingl U."/>
            <person name="Rashid M."/>
        </authorList>
    </citation>
    <scope>NUCLEOTIDE SEQUENCE [LARGE SCALE GENOMIC DNA]</scope>
    <source>
        <strain evidence="4 5">SB9</strain>
    </source>
</reference>
<dbReference type="Proteomes" id="UP000054387">
    <property type="component" value="Unassembled WGS sequence"/>
</dbReference>
<dbReference type="Pfam" id="PF02272">
    <property type="entry name" value="DHHA1"/>
    <property type="match status" value="1"/>
</dbReference>
<dbReference type="InterPro" id="IPR001667">
    <property type="entry name" value="DDH_dom"/>
</dbReference>
<dbReference type="Gene3D" id="3.10.310.30">
    <property type="match status" value="1"/>
</dbReference>
<dbReference type="GO" id="GO:0003676">
    <property type="term" value="F:nucleic acid binding"/>
    <property type="evidence" value="ECO:0007669"/>
    <property type="project" value="InterPro"/>
</dbReference>
<name>A0A0W1R9X1_9EURY</name>
<dbReference type="InterPro" id="IPR003148">
    <property type="entry name" value="RCK_N"/>
</dbReference>
<evidence type="ECO:0000313" key="4">
    <source>
        <dbReference type="EMBL" id="KTG10048.1"/>
    </source>
</evidence>
<dbReference type="AlphaFoldDB" id="A0A0W1R9X1"/>
<gene>
    <name evidence="4" type="ORF">AUR64_10630</name>
</gene>
<dbReference type="InterPro" id="IPR003156">
    <property type="entry name" value="DHHA1_dom"/>
</dbReference>
<comment type="caution">
    <text evidence="4">The sequence shown here is derived from an EMBL/GenBank/DDBJ whole genome shotgun (WGS) entry which is preliminary data.</text>
</comment>
<feature type="domain" description="DDH" evidence="1">
    <location>
        <begin position="152"/>
        <end position="294"/>
    </location>
</feature>
<dbReference type="STRING" id="1514971.AUR64_10630"/>